<feature type="transmembrane region" description="Helical" evidence="1">
    <location>
        <begin position="32"/>
        <end position="50"/>
    </location>
</feature>
<sequence>MYRAADGKGKLPLNTTMPGTAHVNVTLAADGMLVLLLFFIGVIGAWWALGSLKWESIVRQPLSGQAQLLRFFLALIGGILTVLVAVLLLGSIQLLNGSL</sequence>
<keyword evidence="3" id="KW-1185">Reference proteome</keyword>
<gene>
    <name evidence="2" type="ORF">C7445_103135</name>
</gene>
<reference evidence="2 3" key="1">
    <citation type="submission" date="2019-03" db="EMBL/GenBank/DDBJ databases">
        <title>Genomic Encyclopedia of Type Strains, Phase IV (KMG-IV): sequencing the most valuable type-strain genomes for metagenomic binning, comparative biology and taxonomic classification.</title>
        <authorList>
            <person name="Goeker M."/>
        </authorList>
    </citation>
    <scope>NUCLEOTIDE SEQUENCE [LARGE SCALE GENOMIC DNA]</scope>
    <source>
        <strain evidence="2 3">DSM 17974</strain>
    </source>
</reference>
<dbReference type="Pfam" id="PF06612">
    <property type="entry name" value="DUF1146"/>
    <property type="match status" value="1"/>
</dbReference>
<evidence type="ECO:0000313" key="3">
    <source>
        <dbReference type="Proteomes" id="UP000294581"/>
    </source>
</evidence>
<dbReference type="AlphaFoldDB" id="A0A4R8LR91"/>
<name>A0A4R8LR91_9BACL</name>
<comment type="caution">
    <text evidence="2">The sequence shown here is derived from an EMBL/GenBank/DDBJ whole genome shotgun (WGS) entry which is preliminary data.</text>
</comment>
<dbReference type="Proteomes" id="UP000294581">
    <property type="component" value="Unassembled WGS sequence"/>
</dbReference>
<feature type="transmembrane region" description="Helical" evidence="1">
    <location>
        <begin position="71"/>
        <end position="95"/>
    </location>
</feature>
<protein>
    <submittedName>
        <fullName evidence="2">Uncharacterized protein DUF1146</fullName>
    </submittedName>
</protein>
<accession>A0A4R8LR91</accession>
<keyword evidence="1" id="KW-0812">Transmembrane</keyword>
<evidence type="ECO:0000256" key="1">
    <source>
        <dbReference type="SAM" id="Phobius"/>
    </source>
</evidence>
<dbReference type="EMBL" id="SORF01000003">
    <property type="protein sequence ID" value="TDY50090.1"/>
    <property type="molecule type" value="Genomic_DNA"/>
</dbReference>
<dbReference type="InterPro" id="IPR009526">
    <property type="entry name" value="DUF1146"/>
</dbReference>
<organism evidence="2 3">
    <name type="scientific">Alicyclobacillus sacchari</name>
    <dbReference type="NCBI Taxonomy" id="392010"/>
    <lineage>
        <taxon>Bacteria</taxon>
        <taxon>Bacillati</taxon>
        <taxon>Bacillota</taxon>
        <taxon>Bacilli</taxon>
        <taxon>Bacillales</taxon>
        <taxon>Alicyclobacillaceae</taxon>
        <taxon>Alicyclobacillus</taxon>
    </lineage>
</organism>
<evidence type="ECO:0000313" key="2">
    <source>
        <dbReference type="EMBL" id="TDY50090.1"/>
    </source>
</evidence>
<proteinExistence type="predicted"/>
<keyword evidence="1" id="KW-0472">Membrane</keyword>
<keyword evidence="1" id="KW-1133">Transmembrane helix</keyword>